<sequence length="403" mass="41417">MTVKYAGRAANSGVSSRILGAFVLVAALGLAGCSDVDSMLFGDSGTDTESAGPVASDASSPVPAPTYSAPAPSAPAYSAPAASQTGAIGTVARITPVTIEPGSDTGSAVSKTIAGLRSQLQGLQGSLAANAASYSDLHSSGAGAATAYYEARGRITARLQVGTTRGNPELVAEWNRAQSALDQLSGNINRLNALGSRVATDANAAHVALDQIGAAFNVSGAYDEDHRQLSVLQDETNQTIILQDRLLGEVSADIQRQTAYVANERANLTTLASAIKNGELYGADLSSPMFSSGRGGAARSYAGGSAPLVTIRFDKANVDYQQILYAAINQALQTRPGAAFSIIAVSPTRGTVTAVQLAQTAAQRHAQEVLRSMTDMGVPASRLTVQSQTDPGVTSNEVRVFVR</sequence>
<dbReference type="RefSeq" id="WP_166935381.1">
    <property type="nucleotide sequence ID" value="NZ_BAAADD010000009.1"/>
</dbReference>
<evidence type="ECO:0000256" key="1">
    <source>
        <dbReference type="SAM" id="MobiDB-lite"/>
    </source>
</evidence>
<feature type="region of interest" description="Disordered" evidence="1">
    <location>
        <begin position="44"/>
        <end position="80"/>
    </location>
</feature>
<dbReference type="Proteomes" id="UP001499951">
    <property type="component" value="Unassembled WGS sequence"/>
</dbReference>
<feature type="compositionally biased region" description="Low complexity" evidence="1">
    <location>
        <begin position="58"/>
        <end position="80"/>
    </location>
</feature>
<protein>
    <submittedName>
        <fullName evidence="2">Uncharacterized protein</fullName>
    </submittedName>
</protein>
<comment type="caution">
    <text evidence="2">The sequence shown here is derived from an EMBL/GenBank/DDBJ whole genome shotgun (WGS) entry which is preliminary data.</text>
</comment>
<keyword evidence="3" id="KW-1185">Reference proteome</keyword>
<organism evidence="2 3">
    <name type="scientific">Rhizomicrobium electricum</name>
    <dbReference type="NCBI Taxonomy" id="480070"/>
    <lineage>
        <taxon>Bacteria</taxon>
        <taxon>Pseudomonadati</taxon>
        <taxon>Pseudomonadota</taxon>
        <taxon>Alphaproteobacteria</taxon>
        <taxon>Micropepsales</taxon>
        <taxon>Micropepsaceae</taxon>
        <taxon>Rhizomicrobium</taxon>
    </lineage>
</organism>
<gene>
    <name evidence="2" type="ORF">GCM10008942_34540</name>
</gene>
<reference evidence="2 3" key="1">
    <citation type="journal article" date="2019" name="Int. J. Syst. Evol. Microbiol.">
        <title>The Global Catalogue of Microorganisms (GCM) 10K type strain sequencing project: providing services to taxonomists for standard genome sequencing and annotation.</title>
        <authorList>
            <consortium name="The Broad Institute Genomics Platform"/>
            <consortium name="The Broad Institute Genome Sequencing Center for Infectious Disease"/>
            <person name="Wu L."/>
            <person name="Ma J."/>
        </authorList>
    </citation>
    <scope>NUCLEOTIDE SEQUENCE [LARGE SCALE GENOMIC DNA]</scope>
    <source>
        <strain evidence="2 3">JCM 15089</strain>
    </source>
</reference>
<dbReference type="PROSITE" id="PS51257">
    <property type="entry name" value="PROKAR_LIPOPROTEIN"/>
    <property type="match status" value="1"/>
</dbReference>
<proteinExistence type="predicted"/>
<accession>A0ABN1F574</accession>
<name>A0ABN1F574_9PROT</name>
<evidence type="ECO:0000313" key="2">
    <source>
        <dbReference type="EMBL" id="GAA0582695.1"/>
    </source>
</evidence>
<evidence type="ECO:0000313" key="3">
    <source>
        <dbReference type="Proteomes" id="UP001499951"/>
    </source>
</evidence>
<dbReference type="EMBL" id="BAAADD010000009">
    <property type="protein sequence ID" value="GAA0582695.1"/>
    <property type="molecule type" value="Genomic_DNA"/>
</dbReference>